<keyword evidence="3" id="KW-1185">Reference proteome</keyword>
<name>A0ABR1K4G1_9AGAR</name>
<evidence type="ECO:0000256" key="1">
    <source>
        <dbReference type="SAM" id="Phobius"/>
    </source>
</evidence>
<keyword evidence="1" id="KW-0812">Transmembrane</keyword>
<feature type="transmembrane region" description="Helical" evidence="1">
    <location>
        <begin position="28"/>
        <end position="46"/>
    </location>
</feature>
<organism evidence="2 3">
    <name type="scientific">Marasmiellus scandens</name>
    <dbReference type="NCBI Taxonomy" id="2682957"/>
    <lineage>
        <taxon>Eukaryota</taxon>
        <taxon>Fungi</taxon>
        <taxon>Dikarya</taxon>
        <taxon>Basidiomycota</taxon>
        <taxon>Agaricomycotina</taxon>
        <taxon>Agaricomycetes</taxon>
        <taxon>Agaricomycetidae</taxon>
        <taxon>Agaricales</taxon>
        <taxon>Marasmiineae</taxon>
        <taxon>Omphalotaceae</taxon>
        <taxon>Marasmiellus</taxon>
    </lineage>
</organism>
<dbReference type="PANTHER" id="PTHR35043:SF9">
    <property type="match status" value="1"/>
</dbReference>
<proteinExistence type="predicted"/>
<gene>
    <name evidence="2" type="ORF">VKT23_001433</name>
</gene>
<keyword evidence="1" id="KW-1133">Transmembrane helix</keyword>
<evidence type="ECO:0000313" key="3">
    <source>
        <dbReference type="Proteomes" id="UP001498398"/>
    </source>
</evidence>
<feature type="transmembrane region" description="Helical" evidence="1">
    <location>
        <begin position="446"/>
        <end position="465"/>
    </location>
</feature>
<dbReference type="PANTHER" id="PTHR35043">
    <property type="entry name" value="TRANSCRIPTION FACTOR DOMAIN-CONTAINING PROTEIN"/>
    <property type="match status" value="1"/>
</dbReference>
<accession>A0ABR1K4G1</accession>
<feature type="transmembrane region" description="Helical" evidence="1">
    <location>
        <begin position="477"/>
        <end position="505"/>
    </location>
</feature>
<sequence length="563" mass="63421">MIISVWSAIHFDIPTHRPPKIRSFTKSVLWMLAALFSPELLLFIAFNQRGNAKGVVEHATRYLPAKQKSQSKSFFKQRFSFWRKTEDRSKLLEEKSDVESSSMNSRPLRRHEFTLVHGFYASMGGFVFDLLNEDGERENPAFLPAGRTRMTITSMGVRFLMEHYPDLIPDLSETSITDRSSASSLSKALLIVQLTWFCTNCVARLGQGLPLSLLEVTTVAHGLCTLVTYFLWWKKPLNIAEPTFIRGPEADRACALMTMCSPDVRHELFGTVSIHFPAEMRSITTLDGLDSEVQRGPHLGHQRSSLTLNSEETVPNTEESTLVDLETFVALIPEQQALEGTNFTPLKEAAKTPYHDLKISVLYDSHSVPWYAKQRDSTHLKGPEPVVIRPEDANRWRLAFSAMRQSGLDRKTIELLLPEKPYVSSRSTLQSSSDFKGRGIKPIIRSNLSATALTLIYGVPHFLGWNARFPTILEQHLWRIATVMVAFWGASMGCVVALIVIVRLLMGDFTGERRGEAGLVACAASVYILTAGYLLLESLRQLLYLEPAAYELPAWSNYWPHVS</sequence>
<protein>
    <submittedName>
        <fullName evidence="2">Uncharacterized protein</fullName>
    </submittedName>
</protein>
<dbReference type="Proteomes" id="UP001498398">
    <property type="component" value="Unassembled WGS sequence"/>
</dbReference>
<evidence type="ECO:0000313" key="2">
    <source>
        <dbReference type="EMBL" id="KAK7469998.1"/>
    </source>
</evidence>
<keyword evidence="1" id="KW-0472">Membrane</keyword>
<dbReference type="EMBL" id="JBANRG010000002">
    <property type="protein sequence ID" value="KAK7469998.1"/>
    <property type="molecule type" value="Genomic_DNA"/>
</dbReference>
<comment type="caution">
    <text evidence="2">The sequence shown here is derived from an EMBL/GenBank/DDBJ whole genome shotgun (WGS) entry which is preliminary data.</text>
</comment>
<feature type="transmembrane region" description="Helical" evidence="1">
    <location>
        <begin position="517"/>
        <end position="536"/>
    </location>
</feature>
<reference evidence="2 3" key="1">
    <citation type="submission" date="2024-01" db="EMBL/GenBank/DDBJ databases">
        <title>A draft genome for the cacao thread blight pathogen Marasmiellus scandens.</title>
        <authorList>
            <person name="Baruah I.K."/>
            <person name="Leung J."/>
            <person name="Bukari Y."/>
            <person name="Amoako-Attah I."/>
            <person name="Meinhardt L.W."/>
            <person name="Bailey B.A."/>
            <person name="Cohen S.P."/>
        </authorList>
    </citation>
    <scope>NUCLEOTIDE SEQUENCE [LARGE SCALE GENOMIC DNA]</scope>
    <source>
        <strain evidence="2 3">GH-19</strain>
    </source>
</reference>